<dbReference type="Proteomes" id="UP001472677">
    <property type="component" value="Unassembled WGS sequence"/>
</dbReference>
<dbReference type="EMBL" id="JBBPBM010000009">
    <property type="protein sequence ID" value="KAK8568984.1"/>
    <property type="molecule type" value="Genomic_DNA"/>
</dbReference>
<accession>A0ABR2F208</accession>
<evidence type="ECO:0000313" key="2">
    <source>
        <dbReference type="EMBL" id="KAK8568984.1"/>
    </source>
</evidence>
<evidence type="ECO:0000313" key="3">
    <source>
        <dbReference type="Proteomes" id="UP001472677"/>
    </source>
</evidence>
<feature type="chain" id="PRO_5046813593" evidence="1">
    <location>
        <begin position="25"/>
        <end position="85"/>
    </location>
</feature>
<keyword evidence="3" id="KW-1185">Reference proteome</keyword>
<reference evidence="2 3" key="1">
    <citation type="journal article" date="2024" name="G3 (Bethesda)">
        <title>Genome assembly of Hibiscus sabdariffa L. provides insights into metabolisms of medicinal natural products.</title>
        <authorList>
            <person name="Kim T."/>
        </authorList>
    </citation>
    <scope>NUCLEOTIDE SEQUENCE [LARGE SCALE GENOMIC DNA]</scope>
    <source>
        <strain evidence="2">TK-2024</strain>
        <tissue evidence="2">Old leaves</tissue>
    </source>
</reference>
<organism evidence="2 3">
    <name type="scientific">Hibiscus sabdariffa</name>
    <name type="common">roselle</name>
    <dbReference type="NCBI Taxonomy" id="183260"/>
    <lineage>
        <taxon>Eukaryota</taxon>
        <taxon>Viridiplantae</taxon>
        <taxon>Streptophyta</taxon>
        <taxon>Embryophyta</taxon>
        <taxon>Tracheophyta</taxon>
        <taxon>Spermatophyta</taxon>
        <taxon>Magnoliopsida</taxon>
        <taxon>eudicotyledons</taxon>
        <taxon>Gunneridae</taxon>
        <taxon>Pentapetalae</taxon>
        <taxon>rosids</taxon>
        <taxon>malvids</taxon>
        <taxon>Malvales</taxon>
        <taxon>Malvaceae</taxon>
        <taxon>Malvoideae</taxon>
        <taxon>Hibiscus</taxon>
    </lineage>
</organism>
<feature type="signal peptide" evidence="1">
    <location>
        <begin position="1"/>
        <end position="24"/>
    </location>
</feature>
<proteinExistence type="predicted"/>
<name>A0ABR2F208_9ROSI</name>
<comment type="caution">
    <text evidence="2">The sequence shown here is derived from an EMBL/GenBank/DDBJ whole genome shotgun (WGS) entry which is preliminary data.</text>
</comment>
<keyword evidence="1" id="KW-0732">Signal</keyword>
<gene>
    <name evidence="2" type="ORF">V6N12_007517</name>
</gene>
<protein>
    <submittedName>
        <fullName evidence="2">Uncharacterized protein</fullName>
    </submittedName>
</protein>
<sequence>MQVTVISLVGMPSVLHFLLELVKAMELIDELEDYDIHYLTPFRHNLLLQRFRPTPRMGCIGLECQNKAAGLARSIDPAESAFINN</sequence>
<evidence type="ECO:0000256" key="1">
    <source>
        <dbReference type="SAM" id="SignalP"/>
    </source>
</evidence>